<protein>
    <submittedName>
        <fullName evidence="1">Uncharacterized protein</fullName>
    </submittedName>
</protein>
<organism evidence="1 2">
    <name type="scientific">Talaromyces islandicus</name>
    <name type="common">Penicillium islandicum</name>
    <dbReference type="NCBI Taxonomy" id="28573"/>
    <lineage>
        <taxon>Eukaryota</taxon>
        <taxon>Fungi</taxon>
        <taxon>Dikarya</taxon>
        <taxon>Ascomycota</taxon>
        <taxon>Pezizomycotina</taxon>
        <taxon>Eurotiomycetes</taxon>
        <taxon>Eurotiomycetidae</taxon>
        <taxon>Eurotiales</taxon>
        <taxon>Trichocomaceae</taxon>
        <taxon>Talaromyces</taxon>
        <taxon>Talaromyces sect. Islandici</taxon>
    </lineage>
</organism>
<gene>
    <name evidence="1" type="ORF">PISL3812_10004</name>
</gene>
<evidence type="ECO:0000313" key="2">
    <source>
        <dbReference type="Proteomes" id="UP000054383"/>
    </source>
</evidence>
<evidence type="ECO:0000313" key="1">
    <source>
        <dbReference type="EMBL" id="CRG92923.1"/>
    </source>
</evidence>
<dbReference type="EMBL" id="CVMT01000043">
    <property type="protein sequence ID" value="CRG92923.1"/>
    <property type="molecule type" value="Genomic_DNA"/>
</dbReference>
<accession>A0A0U1MBD7</accession>
<dbReference type="OMA" id="CRVEDCS"/>
<proteinExistence type="predicted"/>
<dbReference type="AlphaFoldDB" id="A0A0U1MBD7"/>
<name>A0A0U1MBD7_TALIS</name>
<sequence>MAALKTNKWYNFYLTEVEAGRLVLPPYEKNEDSSVKIYYGELFCRVEDCSKANRKFSATNNLHTHLKGHQGVKLTPENKGGRVKQATMDVATKFYKSLFGGNPPGEDIGRPVSSGGATGGLTASKPKLPLKKKGIVHLTRMREIVRELDGKIPCESCENRNSCCKDINVCDHFALFDCGGLVPKVTEKPAENEQAAIEAQLDAEAEAMGDEA</sequence>
<dbReference type="Proteomes" id="UP000054383">
    <property type="component" value="Unassembled WGS sequence"/>
</dbReference>
<keyword evidence="2" id="KW-1185">Reference proteome</keyword>
<reference evidence="1 2" key="1">
    <citation type="submission" date="2015-04" db="EMBL/GenBank/DDBJ databases">
        <authorList>
            <person name="Syromyatnikov M.Y."/>
            <person name="Popov V.N."/>
        </authorList>
    </citation>
    <scope>NUCLEOTIDE SEQUENCE [LARGE SCALE GENOMIC DNA]</scope>
    <source>
        <strain evidence="1">WF-38-12</strain>
    </source>
</reference>
<dbReference type="OrthoDB" id="4509242at2759"/>